<evidence type="ECO:0000259" key="10">
    <source>
        <dbReference type="Pfam" id="PF23559"/>
    </source>
</evidence>
<keyword evidence="2" id="KW-0433">Leucine-rich repeat</keyword>
<keyword evidence="6" id="KW-0067">ATP-binding</keyword>
<evidence type="ECO:0000256" key="4">
    <source>
        <dbReference type="ARBA" id="ARBA00022741"/>
    </source>
</evidence>
<dbReference type="PRINTS" id="PR00364">
    <property type="entry name" value="DISEASERSIST"/>
</dbReference>
<keyword evidence="7" id="KW-0175">Coiled coil</keyword>
<evidence type="ECO:0000259" key="9">
    <source>
        <dbReference type="Pfam" id="PF18052"/>
    </source>
</evidence>
<gene>
    <name evidence="13" type="ORF">OLEA9_A073968</name>
</gene>
<comment type="caution">
    <text evidence="13">The sequence shown here is derived from an EMBL/GenBank/DDBJ whole genome shotgun (WGS) entry which is preliminary data.</text>
</comment>
<dbReference type="Gene3D" id="1.20.5.4130">
    <property type="match status" value="1"/>
</dbReference>
<dbReference type="Pfam" id="PF00931">
    <property type="entry name" value="NB-ARC"/>
    <property type="match status" value="1"/>
</dbReference>
<dbReference type="GO" id="GO:0051707">
    <property type="term" value="P:response to other organism"/>
    <property type="evidence" value="ECO:0007669"/>
    <property type="project" value="UniProtKB-ARBA"/>
</dbReference>
<feature type="domain" description="Disease resistance protein winged helix" evidence="10">
    <location>
        <begin position="448"/>
        <end position="521"/>
    </location>
</feature>
<dbReference type="FunFam" id="1.10.10.10:FF:000322">
    <property type="entry name" value="Probable disease resistance protein At1g63360"/>
    <property type="match status" value="1"/>
</dbReference>
<keyword evidence="5" id="KW-0611">Plant defense</keyword>
<feature type="domain" description="Disease resistance R13L4/SHOC-2-like LRR" evidence="11">
    <location>
        <begin position="582"/>
        <end position="658"/>
    </location>
</feature>
<dbReference type="InterPro" id="IPR036388">
    <property type="entry name" value="WH-like_DNA-bd_sf"/>
</dbReference>
<evidence type="ECO:0000259" key="8">
    <source>
        <dbReference type="Pfam" id="PF00931"/>
    </source>
</evidence>
<evidence type="ECO:0000259" key="12">
    <source>
        <dbReference type="Pfam" id="PF25019"/>
    </source>
</evidence>
<dbReference type="InterPro" id="IPR055414">
    <property type="entry name" value="LRR_R13L4/SHOC2-like"/>
</dbReference>
<dbReference type="InterPro" id="IPR058922">
    <property type="entry name" value="WHD_DRP"/>
</dbReference>
<dbReference type="InterPro" id="IPR042197">
    <property type="entry name" value="Apaf_helical"/>
</dbReference>
<name>A0A8S0VJZ7_OLEEU</name>
<keyword evidence="3" id="KW-0677">Repeat</keyword>
<dbReference type="PANTHER" id="PTHR36766:SF40">
    <property type="entry name" value="DISEASE RESISTANCE PROTEIN RGA3"/>
    <property type="match status" value="1"/>
</dbReference>
<accession>A0A8S0VJZ7</accession>
<evidence type="ECO:0000313" key="14">
    <source>
        <dbReference type="Proteomes" id="UP000594638"/>
    </source>
</evidence>
<dbReference type="SUPFAM" id="SSF52058">
    <property type="entry name" value="L domain-like"/>
    <property type="match status" value="1"/>
</dbReference>
<dbReference type="InterPro" id="IPR027417">
    <property type="entry name" value="P-loop_NTPase"/>
</dbReference>
<evidence type="ECO:0000313" key="13">
    <source>
        <dbReference type="EMBL" id="CAA3031758.1"/>
    </source>
</evidence>
<dbReference type="Pfam" id="PF18052">
    <property type="entry name" value="Rx_N"/>
    <property type="match status" value="1"/>
</dbReference>
<evidence type="ECO:0000256" key="5">
    <source>
        <dbReference type="ARBA" id="ARBA00022821"/>
    </source>
</evidence>
<dbReference type="GO" id="GO:0005524">
    <property type="term" value="F:ATP binding"/>
    <property type="evidence" value="ECO:0007669"/>
    <property type="project" value="UniProtKB-KW"/>
</dbReference>
<dbReference type="InterPro" id="IPR002182">
    <property type="entry name" value="NB-ARC"/>
</dbReference>
<evidence type="ECO:0000256" key="6">
    <source>
        <dbReference type="ARBA" id="ARBA00022840"/>
    </source>
</evidence>
<dbReference type="Gene3D" id="1.10.10.10">
    <property type="entry name" value="Winged helix-like DNA-binding domain superfamily/Winged helix DNA-binding domain"/>
    <property type="match status" value="1"/>
</dbReference>
<keyword evidence="4" id="KW-0547">Nucleotide-binding</keyword>
<reference evidence="13 14" key="1">
    <citation type="submission" date="2019-12" db="EMBL/GenBank/DDBJ databases">
        <authorList>
            <person name="Alioto T."/>
            <person name="Alioto T."/>
            <person name="Gomez Garrido J."/>
        </authorList>
    </citation>
    <scope>NUCLEOTIDE SEQUENCE [LARGE SCALE GENOMIC DNA]</scope>
</reference>
<dbReference type="Pfam" id="PF23559">
    <property type="entry name" value="WHD_DRP"/>
    <property type="match status" value="1"/>
</dbReference>
<dbReference type="PANTHER" id="PTHR36766">
    <property type="entry name" value="PLANT BROAD-SPECTRUM MILDEW RESISTANCE PROTEIN RPW8"/>
    <property type="match status" value="1"/>
</dbReference>
<evidence type="ECO:0000256" key="7">
    <source>
        <dbReference type="SAM" id="Coils"/>
    </source>
</evidence>
<evidence type="ECO:0000256" key="3">
    <source>
        <dbReference type="ARBA" id="ARBA00022737"/>
    </source>
</evidence>
<feature type="coiled-coil region" evidence="7">
    <location>
        <begin position="52"/>
        <end position="103"/>
    </location>
</feature>
<dbReference type="GO" id="GO:0006952">
    <property type="term" value="P:defense response"/>
    <property type="evidence" value="ECO:0007669"/>
    <property type="project" value="UniProtKB-KW"/>
</dbReference>
<sequence>MYLSSYLLNHQLAEWLLSPQIWQGPLISFCLLALPLPLVLPLKFKDLPLKEVENLTGKLKKIQEVLKDAERIGVTDSRVKIWLKELQDVSHEMNDTLDEWKTANLQLQNEGSKEVSDPWEKVISFIQSICLCFKHVVERRKFNLKVKGLIGKLDLIVQGKDEFGFLPSGGHDFREFKRIESTSLVDSASVHGRQIDKENLIQNLLSEGSSGVQIVSIVGTGGVGKTTLAQLAFNDPIVEKHFQLRKWISVSDPFDEIKIAKSVLEAHGESSSNISDLDMLLRSVKNSISKKRFLIVLDDVWTEDCKRWEPLKNSLQGAPGSRILVTTRSDRVVRVLGTDTWQPLGLLSEEDCWSLLSKIAFVGRSVEERQKLEDIGKKIALKCKGLPLAAKTMGSLLCLKDTVGEWLHVLDSPLWQLEEATVELFPHLYLSYNDLSPVLKRCLSSCVIYPKDTLIRLDELIRIWMAHGYLGSSGNVDCMQRMGLELFKNLKMRSFFQELEKDKYDESEISCKMHDIMHDFITYLSKDERCLILCSGVDITNCDIGKVRTFCARNVSQEGLPLNLFSRLKCVRVLIASDCGLYLDLSFNPIRELPETLCDLYNLQTLDLQQCFALSALPQGIYKLINLRHLLFEVRFIDSIPQGLERLTGLWMLSGFIAGRGSSEGGHNGSSSTTSKTATFRNVWLLYPPPQIPEWVTTSLNYLRVLRISSFDECSSLPPLGKLPMLEELEISFMSSMEYVGNEFLGIMETIQELPNAGPAFPKLRKLSFYGCYNWESWQDITGDEKDHLSIMPCLRELEIEHCRRLKALPHCLLSSLEYLTVKDSLCLASLYGDRTGDDWDKISHIPHIKVDSLEDIKRLIELERERAYGEMLKRRRAWLNDQS</sequence>
<dbReference type="Pfam" id="PF25019">
    <property type="entry name" value="LRR_R13L1-DRL21"/>
    <property type="match status" value="1"/>
</dbReference>
<comment type="similarity">
    <text evidence="1">Belongs to the disease resistance NB-LRR family.</text>
</comment>
<evidence type="ECO:0000259" key="11">
    <source>
        <dbReference type="Pfam" id="PF23598"/>
    </source>
</evidence>
<dbReference type="InterPro" id="IPR041118">
    <property type="entry name" value="Rx_N"/>
</dbReference>
<organism evidence="13 14">
    <name type="scientific">Olea europaea subsp. europaea</name>
    <dbReference type="NCBI Taxonomy" id="158383"/>
    <lineage>
        <taxon>Eukaryota</taxon>
        <taxon>Viridiplantae</taxon>
        <taxon>Streptophyta</taxon>
        <taxon>Embryophyta</taxon>
        <taxon>Tracheophyta</taxon>
        <taxon>Spermatophyta</taxon>
        <taxon>Magnoliopsida</taxon>
        <taxon>eudicotyledons</taxon>
        <taxon>Gunneridae</taxon>
        <taxon>Pentapetalae</taxon>
        <taxon>asterids</taxon>
        <taxon>lamiids</taxon>
        <taxon>Lamiales</taxon>
        <taxon>Oleaceae</taxon>
        <taxon>Oleeae</taxon>
        <taxon>Olea</taxon>
    </lineage>
</organism>
<dbReference type="Gene3D" id="1.10.8.430">
    <property type="entry name" value="Helical domain of apoptotic protease-activating factors"/>
    <property type="match status" value="1"/>
</dbReference>
<keyword evidence="14" id="KW-1185">Reference proteome</keyword>
<dbReference type="Proteomes" id="UP000594638">
    <property type="component" value="Unassembled WGS sequence"/>
</dbReference>
<dbReference type="AlphaFoldDB" id="A0A8S0VJZ7"/>
<dbReference type="InterPro" id="IPR056789">
    <property type="entry name" value="LRR_R13L1-DRL21"/>
</dbReference>
<proteinExistence type="inferred from homology"/>
<dbReference type="InterPro" id="IPR032675">
    <property type="entry name" value="LRR_dom_sf"/>
</dbReference>
<dbReference type="GO" id="GO:0043531">
    <property type="term" value="F:ADP binding"/>
    <property type="evidence" value="ECO:0007669"/>
    <property type="project" value="InterPro"/>
</dbReference>
<dbReference type="OrthoDB" id="37484at2759"/>
<feature type="domain" description="Disease resistance N-terminal" evidence="9">
    <location>
        <begin position="50"/>
        <end position="113"/>
    </location>
</feature>
<dbReference type="Gene3D" id="3.80.10.10">
    <property type="entry name" value="Ribonuclease Inhibitor"/>
    <property type="match status" value="1"/>
</dbReference>
<dbReference type="EMBL" id="CACTIH010009478">
    <property type="protein sequence ID" value="CAA3031758.1"/>
    <property type="molecule type" value="Genomic_DNA"/>
</dbReference>
<dbReference type="Gramene" id="OE9A073968T1">
    <property type="protein sequence ID" value="OE9A073968C1"/>
    <property type="gene ID" value="OE9A073968"/>
</dbReference>
<dbReference type="Gene3D" id="3.40.50.300">
    <property type="entry name" value="P-loop containing nucleotide triphosphate hydrolases"/>
    <property type="match status" value="1"/>
</dbReference>
<feature type="domain" description="NB-ARC" evidence="8">
    <location>
        <begin position="196"/>
        <end position="362"/>
    </location>
</feature>
<evidence type="ECO:0000256" key="2">
    <source>
        <dbReference type="ARBA" id="ARBA00022614"/>
    </source>
</evidence>
<feature type="domain" description="R13L1/DRL21-like LRR repeat region" evidence="12">
    <location>
        <begin position="687"/>
        <end position="734"/>
    </location>
</feature>
<dbReference type="SUPFAM" id="SSF52540">
    <property type="entry name" value="P-loop containing nucleoside triphosphate hydrolases"/>
    <property type="match status" value="1"/>
</dbReference>
<protein>
    <submittedName>
        <fullName evidence="13">Disease resistance RGA3</fullName>
    </submittedName>
</protein>
<evidence type="ECO:0000256" key="1">
    <source>
        <dbReference type="ARBA" id="ARBA00008894"/>
    </source>
</evidence>
<dbReference type="Pfam" id="PF23598">
    <property type="entry name" value="LRR_14"/>
    <property type="match status" value="1"/>
</dbReference>